<protein>
    <submittedName>
        <fullName evidence="4">Coiled-coil domain-containing protein 150</fullName>
    </submittedName>
</protein>
<reference evidence="4" key="1">
    <citation type="submission" date="2017-02" db="UniProtKB">
        <authorList>
            <consortium name="WormBaseParasite"/>
        </authorList>
    </citation>
    <scope>IDENTIFICATION</scope>
</reference>
<feature type="coiled-coil region" evidence="1">
    <location>
        <begin position="123"/>
        <end position="157"/>
    </location>
</feature>
<dbReference type="Proteomes" id="UP000276776">
    <property type="component" value="Unassembled WGS sequence"/>
</dbReference>
<dbReference type="WBParaSite" id="TCLT_0000848601-mRNA-1">
    <property type="protein sequence ID" value="TCLT_0000848601-mRNA-1"/>
    <property type="gene ID" value="TCLT_0000848601"/>
</dbReference>
<dbReference type="OrthoDB" id="5832107at2759"/>
<keyword evidence="3" id="KW-1185">Reference proteome</keyword>
<evidence type="ECO:0000313" key="3">
    <source>
        <dbReference type="Proteomes" id="UP000276776"/>
    </source>
</evidence>
<organism evidence="4">
    <name type="scientific">Thelazia callipaeda</name>
    <name type="common">Oriental eyeworm</name>
    <name type="synonym">Parasitic nematode</name>
    <dbReference type="NCBI Taxonomy" id="103827"/>
    <lineage>
        <taxon>Eukaryota</taxon>
        <taxon>Metazoa</taxon>
        <taxon>Ecdysozoa</taxon>
        <taxon>Nematoda</taxon>
        <taxon>Chromadorea</taxon>
        <taxon>Rhabditida</taxon>
        <taxon>Spirurina</taxon>
        <taxon>Spiruromorpha</taxon>
        <taxon>Thelazioidea</taxon>
        <taxon>Thelaziidae</taxon>
        <taxon>Thelazia</taxon>
    </lineage>
</organism>
<reference evidence="2 3" key="2">
    <citation type="submission" date="2018-11" db="EMBL/GenBank/DDBJ databases">
        <authorList>
            <consortium name="Pathogen Informatics"/>
        </authorList>
    </citation>
    <scope>NUCLEOTIDE SEQUENCE [LARGE SCALE GENOMIC DNA]</scope>
</reference>
<evidence type="ECO:0000256" key="1">
    <source>
        <dbReference type="SAM" id="Coils"/>
    </source>
</evidence>
<dbReference type="OMA" id="ECEILMN"/>
<feature type="coiled-coil region" evidence="1">
    <location>
        <begin position="301"/>
        <end position="328"/>
    </location>
</feature>
<dbReference type="EMBL" id="UYYF01004638">
    <property type="protein sequence ID" value="VDN06038.1"/>
    <property type="molecule type" value="Genomic_DNA"/>
</dbReference>
<dbReference type="AlphaFoldDB" id="A0A0N5D638"/>
<proteinExistence type="predicted"/>
<evidence type="ECO:0000313" key="4">
    <source>
        <dbReference type="WBParaSite" id="TCLT_0000848601-mRNA-1"/>
    </source>
</evidence>
<keyword evidence="1" id="KW-0175">Coiled coil</keyword>
<evidence type="ECO:0000313" key="2">
    <source>
        <dbReference type="EMBL" id="VDN06038.1"/>
    </source>
</evidence>
<name>A0A0N5D638_THECL</name>
<sequence length="342" mass="39340">MEPVSSHIVGVNVSYVKEHVNILGRKYSKFYIFVTNKGTILLNVDVDCQAPNVMELTVLLEKEEEVLSVLHDELEVYKLAVSIPRARSLKRMDHKRPTELKNTGFEHGQVTRFISHKNEKSMIKNLSVELKKKVVEVENLVQKLEAKEIELSNAVHANTLKQRHIDYLVGAMAKERDTMNDKLLTLNNLLVQKTLECDQLNSEDKASKTIVLTVTDESNANVTKEKLVNDFMENVTKELSKRNEEEKSLASRLSILVDENDTLRSSLITLGAAELSPQCKKLLEQQHNFIETLKSEWEILTHRLMKERAEHRKERKILKRQVHDLNLRLELFISGKQDLANT</sequence>
<gene>
    <name evidence="2" type="ORF">TCLT_LOCUS8475</name>
</gene>
<accession>A0A0N5D638</accession>